<comment type="caution">
    <text evidence="4">The sequence shown here is derived from an EMBL/GenBank/DDBJ whole genome shotgun (WGS) entry which is preliminary data.</text>
</comment>
<evidence type="ECO:0000313" key="5">
    <source>
        <dbReference type="Proteomes" id="UP001595847"/>
    </source>
</evidence>
<dbReference type="InterPro" id="IPR050214">
    <property type="entry name" value="Cys_Synth/Cystath_Beta-Synth"/>
</dbReference>
<name>A0ABV8FSV2_9ACTN</name>
<proteinExistence type="predicted"/>
<comment type="cofactor">
    <cofactor evidence="1">
        <name>pyridoxal 5'-phosphate</name>
        <dbReference type="ChEBI" id="CHEBI:597326"/>
    </cofactor>
</comment>
<evidence type="ECO:0000313" key="4">
    <source>
        <dbReference type="EMBL" id="MFC3997666.1"/>
    </source>
</evidence>
<dbReference type="Gene3D" id="3.40.50.1100">
    <property type="match status" value="2"/>
</dbReference>
<dbReference type="Proteomes" id="UP001595847">
    <property type="component" value="Unassembled WGS sequence"/>
</dbReference>
<dbReference type="PROSITE" id="PS00901">
    <property type="entry name" value="CYS_SYNTHASE"/>
    <property type="match status" value="1"/>
</dbReference>
<dbReference type="SUPFAM" id="SSF53686">
    <property type="entry name" value="Tryptophan synthase beta subunit-like PLP-dependent enzymes"/>
    <property type="match status" value="1"/>
</dbReference>
<evidence type="ECO:0000259" key="3">
    <source>
        <dbReference type="Pfam" id="PF00291"/>
    </source>
</evidence>
<accession>A0ABV8FSV2</accession>
<sequence>MIYDNVLETVGRTPVVRLRRITAGNGSEILVKLESFNPAGSIKDRTALGMVVRAELDGRLKPDGTIIESTSGNMGKALALIGAARGYRVILVTDPKAPRSMVEFVRALGAELEIVDTPDENGGYQRPRRERVRRLTGEIPDSFWPDQYNNADNAATHAEQTARELLAEVDSFDALVAAVGTGGHISGISATLKREKPRVVTVGVDAAGSAAFGFPVGCWAMRGLGIAWPPGNLRHELVDQVQLVTDHEGIATSRMLARSEGLLVGESAGAAVFGALNYAHRHPGSRIVTMCPDGGANYFGESFDDAWLRERGLFAPIAANGLDRLDRLIEAAADPVHPPVHRADRVAESG</sequence>
<dbReference type="CDD" id="cd01561">
    <property type="entry name" value="CBS_like"/>
    <property type="match status" value="1"/>
</dbReference>
<feature type="domain" description="Tryptophan synthase beta chain-like PALP" evidence="3">
    <location>
        <begin position="8"/>
        <end position="293"/>
    </location>
</feature>
<reference evidence="5" key="1">
    <citation type="journal article" date="2019" name="Int. J. Syst. Evol. Microbiol.">
        <title>The Global Catalogue of Microorganisms (GCM) 10K type strain sequencing project: providing services to taxonomists for standard genome sequencing and annotation.</title>
        <authorList>
            <consortium name="The Broad Institute Genomics Platform"/>
            <consortium name="The Broad Institute Genome Sequencing Center for Infectious Disease"/>
            <person name="Wu L."/>
            <person name="Ma J."/>
        </authorList>
    </citation>
    <scope>NUCLEOTIDE SEQUENCE [LARGE SCALE GENOMIC DNA]</scope>
    <source>
        <strain evidence="5">TBRC 1826</strain>
    </source>
</reference>
<dbReference type="EMBL" id="JBHSBH010000010">
    <property type="protein sequence ID" value="MFC3997666.1"/>
    <property type="molecule type" value="Genomic_DNA"/>
</dbReference>
<evidence type="ECO:0000256" key="2">
    <source>
        <dbReference type="ARBA" id="ARBA00022898"/>
    </source>
</evidence>
<dbReference type="InterPro" id="IPR036052">
    <property type="entry name" value="TrpB-like_PALP_sf"/>
</dbReference>
<keyword evidence="2" id="KW-0663">Pyridoxal phosphate</keyword>
<dbReference type="Pfam" id="PF00291">
    <property type="entry name" value="PALP"/>
    <property type="match status" value="1"/>
</dbReference>
<dbReference type="InterPro" id="IPR001926">
    <property type="entry name" value="TrpB-like_PALP"/>
</dbReference>
<keyword evidence="5" id="KW-1185">Reference proteome</keyword>
<evidence type="ECO:0000256" key="1">
    <source>
        <dbReference type="ARBA" id="ARBA00001933"/>
    </source>
</evidence>
<protein>
    <submittedName>
        <fullName evidence="4">PLP-dependent cysteine synthase family protein</fullName>
    </submittedName>
</protein>
<dbReference type="RefSeq" id="WP_378534790.1">
    <property type="nucleotide sequence ID" value="NZ_JBHSBH010000010.1"/>
</dbReference>
<gene>
    <name evidence="4" type="ORF">ACFOVU_17160</name>
</gene>
<dbReference type="PANTHER" id="PTHR10314">
    <property type="entry name" value="CYSTATHIONINE BETA-SYNTHASE"/>
    <property type="match status" value="1"/>
</dbReference>
<organism evidence="4 5">
    <name type="scientific">Nocardiopsis sediminis</name>
    <dbReference type="NCBI Taxonomy" id="1778267"/>
    <lineage>
        <taxon>Bacteria</taxon>
        <taxon>Bacillati</taxon>
        <taxon>Actinomycetota</taxon>
        <taxon>Actinomycetes</taxon>
        <taxon>Streptosporangiales</taxon>
        <taxon>Nocardiopsidaceae</taxon>
        <taxon>Nocardiopsis</taxon>
    </lineage>
</organism>
<dbReference type="InterPro" id="IPR001216">
    <property type="entry name" value="P-phosphate_BS"/>
</dbReference>